<dbReference type="PANTHER" id="PTHR45925:SF1">
    <property type="entry name" value="ZINC FINGER PROTEIN 219"/>
    <property type="match status" value="1"/>
</dbReference>
<dbReference type="GO" id="GO:0000978">
    <property type="term" value="F:RNA polymerase II cis-regulatory region sequence-specific DNA binding"/>
    <property type="evidence" value="ECO:0007669"/>
    <property type="project" value="TreeGrafter"/>
</dbReference>
<feature type="non-terminal residue" evidence="13">
    <location>
        <position position="83"/>
    </location>
</feature>
<evidence type="ECO:0000256" key="5">
    <source>
        <dbReference type="ARBA" id="ARBA00022771"/>
    </source>
</evidence>
<dbReference type="Proteomes" id="UP000054359">
    <property type="component" value="Unassembled WGS sequence"/>
</dbReference>
<organism evidence="13 14">
    <name type="scientific">Stegodyphus mimosarum</name>
    <name type="common">African social velvet spider</name>
    <dbReference type="NCBI Taxonomy" id="407821"/>
    <lineage>
        <taxon>Eukaryota</taxon>
        <taxon>Metazoa</taxon>
        <taxon>Ecdysozoa</taxon>
        <taxon>Arthropoda</taxon>
        <taxon>Chelicerata</taxon>
        <taxon>Arachnida</taxon>
        <taxon>Araneae</taxon>
        <taxon>Araneomorphae</taxon>
        <taxon>Entelegynae</taxon>
        <taxon>Eresoidea</taxon>
        <taxon>Eresidae</taxon>
        <taxon>Stegodyphus</taxon>
    </lineage>
</organism>
<keyword evidence="9" id="KW-0804">Transcription</keyword>
<keyword evidence="4" id="KW-0677">Repeat</keyword>
<dbReference type="GO" id="GO:0005634">
    <property type="term" value="C:nucleus"/>
    <property type="evidence" value="ECO:0007669"/>
    <property type="project" value="UniProtKB-SubCell"/>
</dbReference>
<dbReference type="OrthoDB" id="6436001at2759"/>
<feature type="domain" description="C2H2-type" evidence="12">
    <location>
        <begin position="20"/>
        <end position="47"/>
    </location>
</feature>
<evidence type="ECO:0000256" key="2">
    <source>
        <dbReference type="ARBA" id="ARBA00006991"/>
    </source>
</evidence>
<evidence type="ECO:0000256" key="9">
    <source>
        <dbReference type="ARBA" id="ARBA00023163"/>
    </source>
</evidence>
<evidence type="ECO:0000256" key="3">
    <source>
        <dbReference type="ARBA" id="ARBA00022723"/>
    </source>
</evidence>
<accession>A0A087UBQ3</accession>
<dbReference type="FunFam" id="3.30.160.60:FF:001498">
    <property type="entry name" value="Zinc finger protein 404"/>
    <property type="match status" value="1"/>
</dbReference>
<comment type="similarity">
    <text evidence="2">Belongs to the krueppel C2H2-type zinc-finger protein family.</text>
</comment>
<dbReference type="SMART" id="SM00355">
    <property type="entry name" value="ZnF_C2H2"/>
    <property type="match status" value="2"/>
</dbReference>
<evidence type="ECO:0000256" key="10">
    <source>
        <dbReference type="ARBA" id="ARBA00023242"/>
    </source>
</evidence>
<sequence length="83" mass="9846">MHPRGNRKSNLWTPFLVKRFTCRFCSKGFRRESHLEEHLLIHTGEKPFKCELCEESFKHDQSLKYHICLNPYAVSTCLPYGDC</sequence>
<evidence type="ECO:0000256" key="7">
    <source>
        <dbReference type="ARBA" id="ARBA00023015"/>
    </source>
</evidence>
<dbReference type="PROSITE" id="PS00028">
    <property type="entry name" value="ZINC_FINGER_C2H2_1"/>
    <property type="match status" value="1"/>
</dbReference>
<dbReference type="EMBL" id="KK119117">
    <property type="protein sequence ID" value="KFM74792.1"/>
    <property type="molecule type" value="Genomic_DNA"/>
</dbReference>
<name>A0A087UBQ3_STEMI</name>
<evidence type="ECO:0000256" key="4">
    <source>
        <dbReference type="ARBA" id="ARBA00022737"/>
    </source>
</evidence>
<reference evidence="13 14" key="1">
    <citation type="submission" date="2013-11" db="EMBL/GenBank/DDBJ databases">
        <title>Genome sequencing of Stegodyphus mimosarum.</title>
        <authorList>
            <person name="Bechsgaard J."/>
        </authorList>
    </citation>
    <scope>NUCLEOTIDE SEQUENCE [LARGE SCALE GENOMIC DNA]</scope>
</reference>
<keyword evidence="10" id="KW-0539">Nucleus</keyword>
<evidence type="ECO:0000259" key="12">
    <source>
        <dbReference type="PROSITE" id="PS50157"/>
    </source>
</evidence>
<evidence type="ECO:0000256" key="8">
    <source>
        <dbReference type="ARBA" id="ARBA00023125"/>
    </source>
</evidence>
<keyword evidence="6" id="KW-0862">Zinc</keyword>
<evidence type="ECO:0000256" key="1">
    <source>
        <dbReference type="ARBA" id="ARBA00004123"/>
    </source>
</evidence>
<dbReference type="GO" id="GO:0008270">
    <property type="term" value="F:zinc ion binding"/>
    <property type="evidence" value="ECO:0007669"/>
    <property type="project" value="UniProtKB-KW"/>
</dbReference>
<dbReference type="AlphaFoldDB" id="A0A087UBQ3"/>
<dbReference type="InterPro" id="IPR013087">
    <property type="entry name" value="Znf_C2H2_type"/>
</dbReference>
<keyword evidence="3" id="KW-0479">Metal-binding</keyword>
<keyword evidence="14" id="KW-1185">Reference proteome</keyword>
<gene>
    <name evidence="13" type="ORF">X975_15818</name>
</gene>
<dbReference type="FunFam" id="3.30.160.60:FF:000100">
    <property type="entry name" value="Zinc finger 45-like"/>
    <property type="match status" value="1"/>
</dbReference>
<dbReference type="Pfam" id="PF00096">
    <property type="entry name" value="zf-C2H2"/>
    <property type="match status" value="1"/>
</dbReference>
<keyword evidence="7" id="KW-0805">Transcription regulation</keyword>
<protein>
    <submittedName>
        <fullName evidence="13">Zinc finger protein 888</fullName>
    </submittedName>
</protein>
<evidence type="ECO:0000313" key="14">
    <source>
        <dbReference type="Proteomes" id="UP000054359"/>
    </source>
</evidence>
<keyword evidence="8" id="KW-0238">DNA-binding</keyword>
<dbReference type="STRING" id="407821.A0A087UBQ3"/>
<proteinExistence type="inferred from homology"/>
<keyword evidence="5 11" id="KW-0863">Zinc-finger</keyword>
<dbReference type="Gene3D" id="3.30.160.60">
    <property type="entry name" value="Classic Zinc Finger"/>
    <property type="match status" value="2"/>
</dbReference>
<dbReference type="InterPro" id="IPR051967">
    <property type="entry name" value="Krueppel_C2H2-ZF"/>
</dbReference>
<dbReference type="InterPro" id="IPR036236">
    <property type="entry name" value="Znf_C2H2_sf"/>
</dbReference>
<evidence type="ECO:0000256" key="6">
    <source>
        <dbReference type="ARBA" id="ARBA00022833"/>
    </source>
</evidence>
<evidence type="ECO:0000256" key="11">
    <source>
        <dbReference type="PROSITE-ProRule" id="PRU00042"/>
    </source>
</evidence>
<dbReference type="GO" id="GO:0000981">
    <property type="term" value="F:DNA-binding transcription factor activity, RNA polymerase II-specific"/>
    <property type="evidence" value="ECO:0007669"/>
    <property type="project" value="TreeGrafter"/>
</dbReference>
<evidence type="ECO:0000313" key="13">
    <source>
        <dbReference type="EMBL" id="KFM74792.1"/>
    </source>
</evidence>
<dbReference type="PANTHER" id="PTHR45925">
    <property type="entry name" value="ZINC FINGER PROTEIN"/>
    <property type="match status" value="1"/>
</dbReference>
<dbReference type="PROSITE" id="PS50157">
    <property type="entry name" value="ZINC_FINGER_C2H2_2"/>
    <property type="match status" value="1"/>
</dbReference>
<dbReference type="SUPFAM" id="SSF57667">
    <property type="entry name" value="beta-beta-alpha zinc fingers"/>
    <property type="match status" value="1"/>
</dbReference>
<comment type="subcellular location">
    <subcellularLocation>
        <location evidence="1">Nucleus</location>
    </subcellularLocation>
</comment>